<evidence type="ECO:0000256" key="7">
    <source>
        <dbReference type="ARBA" id="ARBA00022840"/>
    </source>
</evidence>
<evidence type="ECO:0000256" key="8">
    <source>
        <dbReference type="ARBA" id="ARBA00023098"/>
    </source>
</evidence>
<evidence type="ECO:0000313" key="12">
    <source>
        <dbReference type="EMBL" id="ADH99527.1"/>
    </source>
</evidence>
<dbReference type="InterPro" id="IPR017438">
    <property type="entry name" value="ATP-NAD_kinase_N"/>
</dbReference>
<proteinExistence type="inferred from homology"/>
<evidence type="ECO:0000256" key="2">
    <source>
        <dbReference type="ARBA" id="ARBA00005983"/>
    </source>
</evidence>
<dbReference type="Gene3D" id="2.60.200.40">
    <property type="match status" value="1"/>
</dbReference>
<dbReference type="InterPro" id="IPR001206">
    <property type="entry name" value="Diacylglycerol_kinase_cat_dom"/>
</dbReference>
<protein>
    <submittedName>
        <fullName evidence="12">Diacylglycerol kinase catalytic region</fullName>
    </submittedName>
</protein>
<evidence type="ECO:0000256" key="9">
    <source>
        <dbReference type="ARBA" id="ARBA00023209"/>
    </source>
</evidence>
<dbReference type="RefSeq" id="WP_013172949.1">
    <property type="nucleotide sequence ID" value="NC_014219.1"/>
</dbReference>
<dbReference type="AlphaFoldDB" id="D6XUP1"/>
<dbReference type="HOGENOM" id="CLU_045532_1_0_9"/>
<evidence type="ECO:0000256" key="1">
    <source>
        <dbReference type="ARBA" id="ARBA00001946"/>
    </source>
</evidence>
<dbReference type="Gene3D" id="3.40.50.10330">
    <property type="entry name" value="Probable inorganic polyphosphate/atp-NAD kinase, domain 1"/>
    <property type="match status" value="1"/>
</dbReference>
<dbReference type="PROSITE" id="PS50146">
    <property type="entry name" value="DAGK"/>
    <property type="match status" value="1"/>
</dbReference>
<dbReference type="SMART" id="SM00046">
    <property type="entry name" value="DAGKc"/>
    <property type="match status" value="1"/>
</dbReference>
<evidence type="ECO:0000256" key="4">
    <source>
        <dbReference type="ARBA" id="ARBA00022679"/>
    </source>
</evidence>
<dbReference type="InterPro" id="IPR016064">
    <property type="entry name" value="NAD/diacylglycerol_kinase_sf"/>
</dbReference>
<evidence type="ECO:0000313" key="13">
    <source>
        <dbReference type="Proteomes" id="UP000000271"/>
    </source>
</evidence>
<keyword evidence="8" id="KW-0443">Lipid metabolism</keyword>
<dbReference type="GO" id="GO:0005886">
    <property type="term" value="C:plasma membrane"/>
    <property type="evidence" value="ECO:0007669"/>
    <property type="project" value="TreeGrafter"/>
</dbReference>
<dbReference type="eggNOG" id="COG1597">
    <property type="taxonomic scope" value="Bacteria"/>
</dbReference>
<keyword evidence="13" id="KW-1185">Reference proteome</keyword>
<evidence type="ECO:0000256" key="3">
    <source>
        <dbReference type="ARBA" id="ARBA00022516"/>
    </source>
</evidence>
<sequence length="304" mass="33844">MKRYNRGLLIYHDHAGQNEKSITIAKMMKYLLPVINELTIRKAEEKSDLTTIIREKASEVDVLLIMGGDGTLNEALQALAELENRPDVSLLPEGTSNDFARTLHIPVDAEGAAQLLSSGKPKAVDIGRVNDRYFANFAGFGLVTEVSENIDPQLKAYIGPVSYMISALKTIQESARLFRYQWKSSRETAPQKGEAVMMMLLNGRSIGTTEIPFANESPDQGSMKLIIIKDTGIQLFQDLIEQRWKGESMITGEAVHIEPITECEIETETPMNVDTDGETVAQTPVRFTMFPGHIRFIVPEEDPS</sequence>
<feature type="domain" description="DAGKc" evidence="11">
    <location>
        <begin position="2"/>
        <end position="133"/>
    </location>
</feature>
<dbReference type="Pfam" id="PF00781">
    <property type="entry name" value="DAGK_cat"/>
    <property type="match status" value="1"/>
</dbReference>
<keyword evidence="6 12" id="KW-0418">Kinase</keyword>
<evidence type="ECO:0000256" key="5">
    <source>
        <dbReference type="ARBA" id="ARBA00022741"/>
    </source>
</evidence>
<dbReference type="Proteomes" id="UP000000271">
    <property type="component" value="Chromosome"/>
</dbReference>
<dbReference type="GO" id="GO:0008654">
    <property type="term" value="P:phospholipid biosynthetic process"/>
    <property type="evidence" value="ECO:0007669"/>
    <property type="project" value="UniProtKB-KW"/>
</dbReference>
<dbReference type="PANTHER" id="PTHR12358:SF107">
    <property type="entry name" value="LIPID KINASE BMRU-RELATED"/>
    <property type="match status" value="1"/>
</dbReference>
<keyword evidence="4" id="KW-0808">Transferase</keyword>
<dbReference type="InterPro" id="IPR050187">
    <property type="entry name" value="Lipid_Phosphate_FormReg"/>
</dbReference>
<comment type="similarity">
    <text evidence="2">Belongs to the diacylglycerol/lipid kinase family.</text>
</comment>
<dbReference type="STRING" id="439292.Bsel_2023"/>
<dbReference type="InterPro" id="IPR045540">
    <property type="entry name" value="YegS/DAGK_C"/>
</dbReference>
<dbReference type="NCBIfam" id="TIGR00147">
    <property type="entry name" value="YegS/Rv2252/BmrU family lipid kinase"/>
    <property type="match status" value="1"/>
</dbReference>
<dbReference type="InterPro" id="IPR005218">
    <property type="entry name" value="Diacylglycerol/lipid_kinase"/>
</dbReference>
<dbReference type="EMBL" id="CP001791">
    <property type="protein sequence ID" value="ADH99527.1"/>
    <property type="molecule type" value="Genomic_DNA"/>
</dbReference>
<keyword evidence="10" id="KW-1208">Phospholipid metabolism</keyword>
<organism evidence="12 13">
    <name type="scientific">Bacillus selenitireducens (strain ATCC 700615 / DSM 15326 / MLS10)</name>
    <dbReference type="NCBI Taxonomy" id="439292"/>
    <lineage>
        <taxon>Bacteria</taxon>
        <taxon>Bacillati</taxon>
        <taxon>Bacillota</taxon>
        <taxon>Bacilli</taxon>
        <taxon>Bacillales</taxon>
        <taxon>Bacillaceae</taxon>
        <taxon>Salisediminibacterium</taxon>
    </lineage>
</organism>
<dbReference type="KEGG" id="bse:Bsel_2023"/>
<keyword evidence="3" id="KW-0444">Lipid biosynthesis</keyword>
<dbReference type="GO" id="GO:0004143">
    <property type="term" value="F:ATP-dependent diacylglycerol kinase activity"/>
    <property type="evidence" value="ECO:0007669"/>
    <property type="project" value="TreeGrafter"/>
</dbReference>
<dbReference type="GO" id="GO:0005524">
    <property type="term" value="F:ATP binding"/>
    <property type="evidence" value="ECO:0007669"/>
    <property type="project" value="UniProtKB-KW"/>
</dbReference>
<dbReference type="SUPFAM" id="SSF111331">
    <property type="entry name" value="NAD kinase/diacylglycerol kinase-like"/>
    <property type="match status" value="1"/>
</dbReference>
<gene>
    <name evidence="12" type="ordered locus">Bsel_2023</name>
</gene>
<comment type="cofactor">
    <cofactor evidence="1">
        <name>Mg(2+)</name>
        <dbReference type="ChEBI" id="CHEBI:18420"/>
    </cofactor>
</comment>
<evidence type="ECO:0000256" key="10">
    <source>
        <dbReference type="ARBA" id="ARBA00023264"/>
    </source>
</evidence>
<reference evidence="12" key="1">
    <citation type="submission" date="2009-10" db="EMBL/GenBank/DDBJ databases">
        <title>Complete sequence of Bacillus selenitireducens MLS10.</title>
        <authorList>
            <consortium name="US DOE Joint Genome Institute"/>
            <person name="Lucas S."/>
            <person name="Copeland A."/>
            <person name="Lapidus A."/>
            <person name="Glavina del Rio T."/>
            <person name="Dalin E."/>
            <person name="Tice H."/>
            <person name="Bruce D."/>
            <person name="Goodwin L."/>
            <person name="Pitluck S."/>
            <person name="Sims D."/>
            <person name="Brettin T."/>
            <person name="Detter J.C."/>
            <person name="Han C."/>
            <person name="Larimer F."/>
            <person name="Land M."/>
            <person name="Hauser L."/>
            <person name="Kyrpides N."/>
            <person name="Ovchinnikova G."/>
            <person name="Stolz J."/>
        </authorList>
    </citation>
    <scope>NUCLEOTIDE SEQUENCE [LARGE SCALE GENOMIC DNA]</scope>
    <source>
        <strain evidence="12">MLS10</strain>
    </source>
</reference>
<evidence type="ECO:0000259" key="11">
    <source>
        <dbReference type="PROSITE" id="PS50146"/>
    </source>
</evidence>
<dbReference type="PANTHER" id="PTHR12358">
    <property type="entry name" value="SPHINGOSINE KINASE"/>
    <property type="match status" value="1"/>
</dbReference>
<keyword evidence="9" id="KW-0594">Phospholipid biosynthesis</keyword>
<keyword evidence="7" id="KW-0067">ATP-binding</keyword>
<accession>D6XUP1</accession>
<name>D6XUP1_BACIE</name>
<keyword evidence="5" id="KW-0547">Nucleotide-binding</keyword>
<evidence type="ECO:0000256" key="6">
    <source>
        <dbReference type="ARBA" id="ARBA00022777"/>
    </source>
</evidence>
<dbReference type="Pfam" id="PF19279">
    <property type="entry name" value="YegS_C"/>
    <property type="match status" value="1"/>
</dbReference>